<feature type="compositionally biased region" description="Low complexity" evidence="1">
    <location>
        <begin position="172"/>
        <end position="189"/>
    </location>
</feature>
<feature type="compositionally biased region" description="Polar residues" evidence="1">
    <location>
        <begin position="282"/>
        <end position="303"/>
    </location>
</feature>
<sequence>MPFAVFTNDDKVEYRSKLIDFSLPFVQTIPRRDEDINEHFSGFEIAYYSLEILTYYREILLLEVKPGPIPGIYDTMSTIERSGNLVHDYTVGIEKARKQIGRRVVLLFAKNPEIQYVVTLAAAGTMWSWCLWNKDSVDLYDPYEDKTYQPNQGRSAPTSTTRHQDDEEQSNDSDSSSSPSSPHQGPSKSHGSKVATSSGTRNPRGALYRDSSGFRIPSDGEDDSERQIPNDTGENVPILRLDSGGSPMSSAPPTDIDAHSDTSSEPEGDKNDSDYPWHDQPESASHSNVPSAQVDNPSDSPVNSPAAAGSYNMDDYVAMPTRSPSHFWQNNAPATEQYLKYMAEAGRIIKEVGPLHKIWKSGKWSPPYCGWCPKAKDYKHKEAIQEFWAAFCLCEPKFLAEILKCRDEVAAQAYHW</sequence>
<name>A0AAD7X7R9_9APHY</name>
<dbReference type="EMBL" id="JAPEVG010000184">
    <property type="protein sequence ID" value="KAJ8474578.1"/>
    <property type="molecule type" value="Genomic_DNA"/>
</dbReference>
<dbReference type="Proteomes" id="UP001215151">
    <property type="component" value="Unassembled WGS sequence"/>
</dbReference>
<reference evidence="2" key="1">
    <citation type="submission" date="2022-11" db="EMBL/GenBank/DDBJ databases">
        <title>Genome Sequence of Cubamyces cubensis.</title>
        <authorList>
            <person name="Buettner E."/>
        </authorList>
    </citation>
    <scope>NUCLEOTIDE SEQUENCE</scope>
    <source>
        <strain evidence="2">MPL-01</strain>
    </source>
</reference>
<evidence type="ECO:0000256" key="1">
    <source>
        <dbReference type="SAM" id="MobiDB-lite"/>
    </source>
</evidence>
<dbReference type="AlphaFoldDB" id="A0AAD7X7R9"/>
<gene>
    <name evidence="2" type="ORF">ONZ51_g7135</name>
</gene>
<evidence type="ECO:0000313" key="2">
    <source>
        <dbReference type="EMBL" id="KAJ8474578.1"/>
    </source>
</evidence>
<accession>A0AAD7X7R9</accession>
<keyword evidence="3" id="KW-1185">Reference proteome</keyword>
<comment type="caution">
    <text evidence="2">The sequence shown here is derived from an EMBL/GenBank/DDBJ whole genome shotgun (WGS) entry which is preliminary data.</text>
</comment>
<feature type="compositionally biased region" description="Polar residues" evidence="1">
    <location>
        <begin position="148"/>
        <end position="161"/>
    </location>
</feature>
<evidence type="ECO:0000313" key="3">
    <source>
        <dbReference type="Proteomes" id="UP001215151"/>
    </source>
</evidence>
<protein>
    <submittedName>
        <fullName evidence="2">Uncharacterized protein</fullName>
    </submittedName>
</protein>
<organism evidence="2 3">
    <name type="scientific">Trametes cubensis</name>
    <dbReference type="NCBI Taxonomy" id="1111947"/>
    <lineage>
        <taxon>Eukaryota</taxon>
        <taxon>Fungi</taxon>
        <taxon>Dikarya</taxon>
        <taxon>Basidiomycota</taxon>
        <taxon>Agaricomycotina</taxon>
        <taxon>Agaricomycetes</taxon>
        <taxon>Polyporales</taxon>
        <taxon>Polyporaceae</taxon>
        <taxon>Trametes</taxon>
    </lineage>
</organism>
<proteinExistence type="predicted"/>
<feature type="compositionally biased region" description="Basic and acidic residues" evidence="1">
    <location>
        <begin position="256"/>
        <end position="281"/>
    </location>
</feature>
<feature type="region of interest" description="Disordered" evidence="1">
    <location>
        <begin position="147"/>
        <end position="309"/>
    </location>
</feature>